<evidence type="ECO:0000313" key="2">
    <source>
        <dbReference type="EMBL" id="CAH0373030.1"/>
    </source>
</evidence>
<gene>
    <name evidence="2" type="ORF">PECAL_4P01970</name>
</gene>
<proteinExistence type="predicted"/>
<dbReference type="EMBL" id="CAKKNE010000004">
    <property type="protein sequence ID" value="CAH0373030.1"/>
    <property type="molecule type" value="Genomic_DNA"/>
</dbReference>
<keyword evidence="3" id="KW-1185">Reference proteome</keyword>
<comment type="caution">
    <text evidence="2">The sequence shown here is derived from an EMBL/GenBank/DDBJ whole genome shotgun (WGS) entry which is preliminary data.</text>
</comment>
<reference evidence="2" key="1">
    <citation type="submission" date="2021-11" db="EMBL/GenBank/DDBJ databases">
        <authorList>
            <consortium name="Genoscope - CEA"/>
            <person name="William W."/>
        </authorList>
    </citation>
    <scope>NUCLEOTIDE SEQUENCE</scope>
</reference>
<dbReference type="AlphaFoldDB" id="A0A8J2X022"/>
<sequence length="452" mass="49544">MASLRVALLLAIAQTARARSATLAAIASNADYANRLYGSSHAVDPARLRVVWPDLMPPKLRAALRVECGQTRQTLFYERHFLQRRALWVHRPPGFEEVFADKSWVEVTHCAYGTNKTAGPFFFAAAGSGVWINVGRSLRLDFEAKAGPAIHRAIADGDFATAARLLGGVDVTKYDSVQFRRMHGGTWPADVVLTEIAFLKIDGSEADAVSVFHHVLKCGPRRALRHCRAGDVAVALQSDCRLSLINDVFTPHANKHGHTPLTDVVPSRGVRDVLERSRCTVENCSAAAARAGWWEAQISEWDAQIPEAEAAVERQRQVVAERRAKRDRAAQRRENDPGNKKYVADLKSAEASVAYNLEKLRNATDHVDYVRAKTEAARQRARLAEAHRLACVGGDDELPVVGRRPEAGWGGLLYRFMIGAETTLIVLLLWVAAAGRAPAVGCARGGNIKISI</sequence>
<name>A0A8J2X022_9STRA</name>
<keyword evidence="1" id="KW-0732">Signal</keyword>
<feature type="signal peptide" evidence="1">
    <location>
        <begin position="1"/>
        <end position="18"/>
    </location>
</feature>
<feature type="chain" id="PRO_5035263791" evidence="1">
    <location>
        <begin position="19"/>
        <end position="452"/>
    </location>
</feature>
<accession>A0A8J2X022</accession>
<evidence type="ECO:0000313" key="3">
    <source>
        <dbReference type="Proteomes" id="UP000789595"/>
    </source>
</evidence>
<protein>
    <submittedName>
        <fullName evidence="2">Uncharacterized protein</fullName>
    </submittedName>
</protein>
<dbReference type="Proteomes" id="UP000789595">
    <property type="component" value="Unassembled WGS sequence"/>
</dbReference>
<evidence type="ECO:0000256" key="1">
    <source>
        <dbReference type="SAM" id="SignalP"/>
    </source>
</evidence>
<organism evidence="2 3">
    <name type="scientific">Pelagomonas calceolata</name>
    <dbReference type="NCBI Taxonomy" id="35677"/>
    <lineage>
        <taxon>Eukaryota</taxon>
        <taxon>Sar</taxon>
        <taxon>Stramenopiles</taxon>
        <taxon>Ochrophyta</taxon>
        <taxon>Pelagophyceae</taxon>
        <taxon>Pelagomonadales</taxon>
        <taxon>Pelagomonadaceae</taxon>
        <taxon>Pelagomonas</taxon>
    </lineage>
</organism>